<evidence type="ECO:0000313" key="4">
    <source>
        <dbReference type="Proteomes" id="UP000812982"/>
    </source>
</evidence>
<evidence type="ECO:0000256" key="2">
    <source>
        <dbReference type="SAM" id="SignalP"/>
    </source>
</evidence>
<keyword evidence="4" id="KW-1185">Reference proteome</keyword>
<feature type="region of interest" description="Disordered" evidence="1">
    <location>
        <begin position="25"/>
        <end position="56"/>
    </location>
</feature>
<feature type="compositionally biased region" description="Polar residues" evidence="1">
    <location>
        <begin position="33"/>
        <end position="56"/>
    </location>
</feature>
<dbReference type="EMBL" id="VOMB01000027">
    <property type="protein sequence ID" value="MBU9767246.1"/>
    <property type="molecule type" value="Genomic_DNA"/>
</dbReference>
<organism evidence="3 4">
    <name type="scientific">[Mycobacterium] fortunisiensis</name>
    <dbReference type="NCBI Taxonomy" id="2600579"/>
    <lineage>
        <taxon>Bacteria</taxon>
        <taxon>Bacillati</taxon>
        <taxon>Actinomycetota</taxon>
        <taxon>Actinomycetes</taxon>
        <taxon>Mycobacteriales</taxon>
        <taxon>Mycobacteriaceae</taxon>
        <taxon>Mycolicibacterium</taxon>
    </lineage>
</organism>
<accession>A0ABS6KUD9</accession>
<evidence type="ECO:0000313" key="3">
    <source>
        <dbReference type="EMBL" id="MBU9767246.1"/>
    </source>
</evidence>
<sequence>MMNLRSSAVVLASVLTLMTAACGGTGDTEKTDSATGSAVPSATTVSPSDMTDQQQAPARLVIDVTIEGGEVTPTNERLDGKVGEPIVLRVNSDATDELHVHSHPEHTFAVEARKGQQFQFTVEVPGTVDIELHHLNRTVASVHVQP</sequence>
<comment type="caution">
    <text evidence="3">The sequence shown here is derived from an EMBL/GenBank/DDBJ whole genome shotgun (WGS) entry which is preliminary data.</text>
</comment>
<gene>
    <name evidence="3" type="ORF">FR943_25870</name>
</gene>
<protein>
    <recommendedName>
        <fullName evidence="5">EfeO-type cupredoxin-like domain-containing protein</fullName>
    </recommendedName>
</protein>
<dbReference type="PROSITE" id="PS51257">
    <property type="entry name" value="PROKAR_LIPOPROTEIN"/>
    <property type="match status" value="1"/>
</dbReference>
<feature type="chain" id="PRO_5046347453" description="EfeO-type cupredoxin-like domain-containing protein" evidence="2">
    <location>
        <begin position="24"/>
        <end position="146"/>
    </location>
</feature>
<reference evidence="3 4" key="1">
    <citation type="journal article" date="2021" name="Sci. Rep.">
        <title>Phenotypic and genomic hallmarks of a novel, potentially pathogenic rapidly growing Mycobacterium species related to the Mycobacterium fortuitum complex.</title>
        <authorList>
            <person name="Gharbi R."/>
            <person name="Khanna V."/>
            <person name="Frigui W."/>
            <person name="Mhenni B."/>
            <person name="Brosch R."/>
            <person name="Mardassi H."/>
        </authorList>
    </citation>
    <scope>NUCLEOTIDE SEQUENCE [LARGE SCALE GENOMIC DNA]</scope>
    <source>
        <strain evidence="3 4">TNTM28</strain>
    </source>
</reference>
<evidence type="ECO:0008006" key="5">
    <source>
        <dbReference type="Google" id="ProtNLM"/>
    </source>
</evidence>
<dbReference type="RefSeq" id="WP_217161147.1">
    <property type="nucleotide sequence ID" value="NZ_VOMB01000027.1"/>
</dbReference>
<dbReference type="Proteomes" id="UP000812982">
    <property type="component" value="Unassembled WGS sequence"/>
</dbReference>
<feature type="signal peptide" evidence="2">
    <location>
        <begin position="1"/>
        <end position="23"/>
    </location>
</feature>
<evidence type="ECO:0000256" key="1">
    <source>
        <dbReference type="SAM" id="MobiDB-lite"/>
    </source>
</evidence>
<keyword evidence="2" id="KW-0732">Signal</keyword>
<name>A0ABS6KUD9_9MYCO</name>
<proteinExistence type="predicted"/>